<sequence>MTSKQSSSPKPHAKEEQRGGGKKNKSRTRRASYLNIKDSENFVCEISSERLLCTNHHISHGASFYYKREKDTDLTSCVTIDETQSAPYCFDDDHDLCGSVGNYRRHQTSQQSCQQTRAEFNQSRTQTSASFIRGELACELIDPVTLGHQLASCKQVGRFTDRPSRSPAGLASHFKYFRLTVHWPPPTPLISQPLASCERTGGASTRSHDWVKMSEAPPTLINTRLGERVELDCEAIGSPAPTIHWIRGTAPISQVHYTVSEELHLSHRYTLHWIRGTTPLSQDDFENNRLVNDISMPSGGMAKVRSRLVLDCVMPVHEGVYSCVATAAAQSILAPPTMILLQDNNINNLTALLAACPSTNSIHNTSPARISTWSPLYMDVMGNDVTLPCRAVGNPRPAIYWLDGDNKLIAENEPRYKPGSAQTPVSGLGSGTVPDKHLEKGLKTTDIGVLPDGDLFIYKLQWSDMGGYTCIASNTRSRDMTTTFLYPVLNEES</sequence>
<keyword evidence="1" id="KW-0732">Signal</keyword>
<gene>
    <name evidence="7" type="ORF">TPAB3V08_LOCUS5072</name>
</gene>
<dbReference type="InterPro" id="IPR051170">
    <property type="entry name" value="Neural/epithelial_adhesion"/>
</dbReference>
<dbReference type="InterPro" id="IPR013783">
    <property type="entry name" value="Ig-like_fold"/>
</dbReference>
<evidence type="ECO:0000313" key="7">
    <source>
        <dbReference type="EMBL" id="CAG2058098.1"/>
    </source>
</evidence>
<feature type="domain" description="Ig-like" evidence="6">
    <location>
        <begin position="367"/>
        <end position="481"/>
    </location>
</feature>
<keyword evidence="8" id="KW-1185">Reference proteome</keyword>
<dbReference type="InterPro" id="IPR003599">
    <property type="entry name" value="Ig_sub"/>
</dbReference>
<evidence type="ECO:0000256" key="1">
    <source>
        <dbReference type="ARBA" id="ARBA00022729"/>
    </source>
</evidence>
<reference evidence="7" key="1">
    <citation type="submission" date="2021-03" db="EMBL/GenBank/DDBJ databases">
        <authorList>
            <person name="Tran Van P."/>
        </authorList>
    </citation>
    <scope>NUCLEOTIDE SEQUENCE</scope>
</reference>
<evidence type="ECO:0000256" key="4">
    <source>
        <dbReference type="ARBA" id="ARBA00023319"/>
    </source>
</evidence>
<evidence type="ECO:0000256" key="5">
    <source>
        <dbReference type="SAM" id="MobiDB-lite"/>
    </source>
</evidence>
<feature type="domain" description="Ig-like" evidence="6">
    <location>
        <begin position="226"/>
        <end position="334"/>
    </location>
</feature>
<accession>A0ABN7NTC8</accession>
<dbReference type="SUPFAM" id="SSF48726">
    <property type="entry name" value="Immunoglobulin"/>
    <property type="match status" value="2"/>
</dbReference>
<keyword evidence="3" id="KW-1015">Disulfide bond</keyword>
<dbReference type="PANTHER" id="PTHR12231:SF253">
    <property type="entry name" value="DPR-INTERACTING PROTEIN ETA, ISOFORM B-RELATED"/>
    <property type="match status" value="1"/>
</dbReference>
<evidence type="ECO:0000256" key="2">
    <source>
        <dbReference type="ARBA" id="ARBA00022737"/>
    </source>
</evidence>
<evidence type="ECO:0000256" key="3">
    <source>
        <dbReference type="ARBA" id="ARBA00023157"/>
    </source>
</evidence>
<name>A0ABN7NTC8_TIMPD</name>
<dbReference type="PANTHER" id="PTHR12231">
    <property type="entry name" value="CTX-RELATED TYPE I TRANSMEMBRANE PROTEIN"/>
    <property type="match status" value="1"/>
</dbReference>
<proteinExistence type="predicted"/>
<evidence type="ECO:0000313" key="8">
    <source>
        <dbReference type="Proteomes" id="UP001153148"/>
    </source>
</evidence>
<evidence type="ECO:0000259" key="6">
    <source>
        <dbReference type="PROSITE" id="PS50835"/>
    </source>
</evidence>
<feature type="region of interest" description="Disordered" evidence="5">
    <location>
        <begin position="1"/>
        <end position="32"/>
    </location>
</feature>
<dbReference type="PROSITE" id="PS50835">
    <property type="entry name" value="IG_LIKE"/>
    <property type="match status" value="2"/>
</dbReference>
<dbReference type="InterPro" id="IPR036179">
    <property type="entry name" value="Ig-like_dom_sf"/>
</dbReference>
<dbReference type="SMART" id="SM00408">
    <property type="entry name" value="IGc2"/>
    <property type="match status" value="2"/>
</dbReference>
<dbReference type="SMART" id="SM00409">
    <property type="entry name" value="IG"/>
    <property type="match status" value="2"/>
</dbReference>
<dbReference type="EMBL" id="CAJPIN010006615">
    <property type="protein sequence ID" value="CAG2058098.1"/>
    <property type="molecule type" value="Genomic_DNA"/>
</dbReference>
<dbReference type="Pfam" id="PF13927">
    <property type="entry name" value="Ig_3"/>
    <property type="match status" value="2"/>
</dbReference>
<dbReference type="InterPro" id="IPR007110">
    <property type="entry name" value="Ig-like_dom"/>
</dbReference>
<dbReference type="InterPro" id="IPR003598">
    <property type="entry name" value="Ig_sub2"/>
</dbReference>
<dbReference type="Proteomes" id="UP001153148">
    <property type="component" value="Unassembled WGS sequence"/>
</dbReference>
<organism evidence="7 8">
    <name type="scientific">Timema podura</name>
    <name type="common">Walking stick</name>
    <dbReference type="NCBI Taxonomy" id="61482"/>
    <lineage>
        <taxon>Eukaryota</taxon>
        <taxon>Metazoa</taxon>
        <taxon>Ecdysozoa</taxon>
        <taxon>Arthropoda</taxon>
        <taxon>Hexapoda</taxon>
        <taxon>Insecta</taxon>
        <taxon>Pterygota</taxon>
        <taxon>Neoptera</taxon>
        <taxon>Polyneoptera</taxon>
        <taxon>Phasmatodea</taxon>
        <taxon>Timematodea</taxon>
        <taxon>Timematoidea</taxon>
        <taxon>Timematidae</taxon>
        <taxon>Timema</taxon>
    </lineage>
</organism>
<protein>
    <recommendedName>
        <fullName evidence="6">Ig-like domain-containing protein</fullName>
    </recommendedName>
</protein>
<dbReference type="Gene3D" id="2.60.40.10">
    <property type="entry name" value="Immunoglobulins"/>
    <property type="match status" value="2"/>
</dbReference>
<feature type="compositionally biased region" description="Basic residues" evidence="5">
    <location>
        <begin position="20"/>
        <end position="30"/>
    </location>
</feature>
<comment type="caution">
    <text evidence="7">The sequence shown here is derived from an EMBL/GenBank/DDBJ whole genome shotgun (WGS) entry which is preliminary data.</text>
</comment>
<keyword evidence="2" id="KW-0677">Repeat</keyword>
<keyword evidence="4" id="KW-0393">Immunoglobulin domain</keyword>